<sequence>MITSGTSQGSVLGLVSIDDLDEGLNYTVSKFSVDNKLGRSVDLLEGRKALHRDLDWLDSWSEANCVRFKKAKCQILQLGNNNLMQCYRLESSPVEKDLRVLVNSVS</sequence>
<keyword evidence="2" id="KW-1185">Reference proteome</keyword>
<organism evidence="1 2">
    <name type="scientific">Willisornis vidua</name>
    <name type="common">Xingu scale-backed antbird</name>
    <dbReference type="NCBI Taxonomy" id="1566151"/>
    <lineage>
        <taxon>Eukaryota</taxon>
        <taxon>Metazoa</taxon>
        <taxon>Chordata</taxon>
        <taxon>Craniata</taxon>
        <taxon>Vertebrata</taxon>
        <taxon>Euteleostomi</taxon>
        <taxon>Archelosauria</taxon>
        <taxon>Archosauria</taxon>
        <taxon>Dinosauria</taxon>
        <taxon>Saurischia</taxon>
        <taxon>Theropoda</taxon>
        <taxon>Coelurosauria</taxon>
        <taxon>Aves</taxon>
        <taxon>Neognathae</taxon>
        <taxon>Neoaves</taxon>
        <taxon>Telluraves</taxon>
        <taxon>Australaves</taxon>
        <taxon>Passeriformes</taxon>
        <taxon>Thamnophilidae</taxon>
        <taxon>Willisornis</taxon>
    </lineage>
</organism>
<protein>
    <submittedName>
        <fullName evidence="1">Rna-directed dna polymerase from mobile element jockey-like</fullName>
    </submittedName>
</protein>
<proteinExistence type="predicted"/>
<name>A0ABQ9DBM0_9PASS</name>
<evidence type="ECO:0000313" key="2">
    <source>
        <dbReference type="Proteomes" id="UP001145742"/>
    </source>
</evidence>
<dbReference type="Proteomes" id="UP001145742">
    <property type="component" value="Unassembled WGS sequence"/>
</dbReference>
<accession>A0ABQ9DBM0</accession>
<dbReference type="PANTHER" id="PTHR33332">
    <property type="entry name" value="REVERSE TRANSCRIPTASE DOMAIN-CONTAINING PROTEIN"/>
    <property type="match status" value="1"/>
</dbReference>
<gene>
    <name evidence="1" type="ORF">WISP_57386</name>
</gene>
<comment type="caution">
    <text evidence="1">The sequence shown here is derived from an EMBL/GenBank/DDBJ whole genome shotgun (WGS) entry which is preliminary data.</text>
</comment>
<evidence type="ECO:0000313" key="1">
    <source>
        <dbReference type="EMBL" id="KAJ7418815.1"/>
    </source>
</evidence>
<reference evidence="1" key="1">
    <citation type="submission" date="2019-10" db="EMBL/GenBank/DDBJ databases">
        <authorList>
            <person name="Soares A.E.R."/>
            <person name="Aleixo A."/>
            <person name="Schneider P."/>
            <person name="Miyaki C.Y."/>
            <person name="Schneider M.P."/>
            <person name="Mello C."/>
            <person name="Vasconcelos A.T.R."/>
        </authorList>
    </citation>
    <scope>NUCLEOTIDE SEQUENCE</scope>
    <source>
        <tissue evidence="1">Muscle</tissue>
    </source>
</reference>
<dbReference type="EMBL" id="WHWB01033575">
    <property type="protein sequence ID" value="KAJ7418815.1"/>
    <property type="molecule type" value="Genomic_DNA"/>
</dbReference>